<keyword evidence="2" id="KW-0813">Transport</keyword>
<dbReference type="HOGENOM" id="CLU_037398_0_1_5"/>
<sequence>MTTDLRIAFLPLTDAAVLAVAREKGFAEEEGLHLDLVRTTSWATLRDRLVFGQVQAAHMLAPLAVAVTLGLSQQAAPLSAPYKLNVNGNMLVMASEFAQALDPDVAARLDDPLGTAHDFATAIGLWKRKPVIGVVHRYSSHSVMLRYWLASAGVDPDRDVLLRVLPPSLTVEALRAGEIDGFIAGEPWGSAAVDGGLAEAVAIGERIWRRGVEKVLAFRTPWLEENPDIVDRLLRALARAAAWCDEPDHHEALAHLLSQPHYVDQPAEVILRALSGGIVPRLDMAPLSMPDFMLFSREATPFPWRSQALWIYSQLVRWKMVNHSAENAAKAASVFRPDIFRRALADSDVAMPGASMKVEGAVASPLAVGSKRGELTLGPDSFFDGRVFDPERIEDFLASF</sequence>
<dbReference type="InterPro" id="IPR044527">
    <property type="entry name" value="NrtA/CpmA_ABC-bd_dom"/>
</dbReference>
<dbReference type="KEGG" id="sch:Sphch_1722"/>
<gene>
    <name evidence="6" type="ORF">Sphch_1722</name>
</gene>
<keyword evidence="5" id="KW-0472">Membrane</keyword>
<dbReference type="SUPFAM" id="SSF53850">
    <property type="entry name" value="Periplasmic binding protein-like II"/>
    <property type="match status" value="1"/>
</dbReference>
<dbReference type="RefSeq" id="WP_013847669.1">
    <property type="nucleotide sequence ID" value="NC_015593.1"/>
</dbReference>
<protein>
    <submittedName>
        <fullName evidence="6">ABC-type transport system periplasmic component</fullName>
    </submittedName>
</protein>
<dbReference type="Proteomes" id="UP000007150">
    <property type="component" value="Chromosome 1"/>
</dbReference>
<keyword evidence="4" id="KW-0997">Cell inner membrane</keyword>
<dbReference type="Gene3D" id="3.40.190.10">
    <property type="entry name" value="Periplasmic binding protein-like II"/>
    <property type="match status" value="2"/>
</dbReference>
<dbReference type="EMBL" id="CP002798">
    <property type="protein sequence ID" value="AEG49410.1"/>
    <property type="molecule type" value="Genomic_DNA"/>
</dbReference>
<dbReference type="PANTHER" id="PTHR30024">
    <property type="entry name" value="ALIPHATIC SULFONATES-BINDING PROTEIN-RELATED"/>
    <property type="match status" value="1"/>
</dbReference>
<dbReference type="Pfam" id="PF13379">
    <property type="entry name" value="NMT1_2"/>
    <property type="match status" value="1"/>
</dbReference>
<dbReference type="AlphaFoldDB" id="F6F0H2"/>
<accession>F6F0H2</accession>
<evidence type="ECO:0000256" key="4">
    <source>
        <dbReference type="ARBA" id="ARBA00022519"/>
    </source>
</evidence>
<evidence type="ECO:0000313" key="6">
    <source>
        <dbReference type="EMBL" id="AEG49410.1"/>
    </source>
</evidence>
<comment type="subcellular location">
    <subcellularLocation>
        <location evidence="1">Endomembrane system</location>
    </subcellularLocation>
</comment>
<organism evidence="6 7">
    <name type="scientific">Sphingobium chlorophenolicum L-1</name>
    <dbReference type="NCBI Taxonomy" id="690566"/>
    <lineage>
        <taxon>Bacteria</taxon>
        <taxon>Pseudomonadati</taxon>
        <taxon>Pseudomonadota</taxon>
        <taxon>Alphaproteobacteria</taxon>
        <taxon>Sphingomonadales</taxon>
        <taxon>Sphingomonadaceae</taxon>
        <taxon>Sphingobium</taxon>
    </lineage>
</organism>
<keyword evidence="3" id="KW-1003">Cell membrane</keyword>
<reference evidence="6 7" key="1">
    <citation type="submission" date="2011-05" db="EMBL/GenBank/DDBJ databases">
        <title>Complete sequence of chromosome 1 of Sphingobium chlorophenolicum L-1.</title>
        <authorList>
            <consortium name="US DOE Joint Genome Institute"/>
            <person name="Lucas S."/>
            <person name="Han J."/>
            <person name="Lapidus A."/>
            <person name="Cheng J.-F."/>
            <person name="Goodwin L."/>
            <person name="Pitluck S."/>
            <person name="Peters L."/>
            <person name="Daligault H."/>
            <person name="Han C."/>
            <person name="Tapia R."/>
            <person name="Land M."/>
            <person name="Hauser L."/>
            <person name="Kyrpides N."/>
            <person name="Ivanova N."/>
            <person name="Pagani I."/>
            <person name="Turner P."/>
            <person name="Copley S."/>
            <person name="Woyke T."/>
        </authorList>
    </citation>
    <scope>NUCLEOTIDE SEQUENCE [LARGE SCALE GENOMIC DNA]</scope>
    <source>
        <strain evidence="6 7">L-1</strain>
    </source>
</reference>
<keyword evidence="7" id="KW-1185">Reference proteome</keyword>
<proteinExistence type="predicted"/>
<evidence type="ECO:0000256" key="5">
    <source>
        <dbReference type="ARBA" id="ARBA00023136"/>
    </source>
</evidence>
<evidence type="ECO:0000313" key="7">
    <source>
        <dbReference type="Proteomes" id="UP000007150"/>
    </source>
</evidence>
<evidence type="ECO:0000256" key="1">
    <source>
        <dbReference type="ARBA" id="ARBA00004308"/>
    </source>
</evidence>
<dbReference type="PANTHER" id="PTHR30024:SF43">
    <property type="entry name" value="BLL4572 PROTEIN"/>
    <property type="match status" value="1"/>
</dbReference>
<name>F6F0H2_SPHCR</name>
<dbReference type="CDD" id="cd13553">
    <property type="entry name" value="PBP2_NrtA_CpmA_like"/>
    <property type="match status" value="1"/>
</dbReference>
<evidence type="ECO:0000256" key="2">
    <source>
        <dbReference type="ARBA" id="ARBA00022448"/>
    </source>
</evidence>
<dbReference type="GO" id="GO:0012505">
    <property type="term" value="C:endomembrane system"/>
    <property type="evidence" value="ECO:0007669"/>
    <property type="project" value="UniProtKB-SubCell"/>
</dbReference>
<dbReference type="STRING" id="690566.Sphch_1722"/>
<evidence type="ECO:0000256" key="3">
    <source>
        <dbReference type="ARBA" id="ARBA00022475"/>
    </source>
</evidence>